<dbReference type="GO" id="GO:0006635">
    <property type="term" value="P:fatty acid beta-oxidation"/>
    <property type="evidence" value="ECO:0007669"/>
    <property type="project" value="TreeGrafter"/>
</dbReference>
<evidence type="ECO:0000313" key="3">
    <source>
        <dbReference type="Proteomes" id="UP000239047"/>
    </source>
</evidence>
<dbReference type="CDD" id="cd06558">
    <property type="entry name" value="crotonase-like"/>
    <property type="match status" value="1"/>
</dbReference>
<dbReference type="Gene3D" id="3.90.226.10">
    <property type="entry name" value="2-enoyl-CoA Hydratase, Chain A, domain 1"/>
    <property type="match status" value="1"/>
</dbReference>
<dbReference type="Proteomes" id="UP000239047">
    <property type="component" value="Unassembled WGS sequence"/>
</dbReference>
<dbReference type="GO" id="GO:0016829">
    <property type="term" value="F:lyase activity"/>
    <property type="evidence" value="ECO:0007669"/>
    <property type="project" value="UniProtKB-KW"/>
</dbReference>
<organism evidence="2 3">
    <name type="scientific">Jeotgalibacillus proteolyticus</name>
    <dbReference type="NCBI Taxonomy" id="2082395"/>
    <lineage>
        <taxon>Bacteria</taxon>
        <taxon>Bacillati</taxon>
        <taxon>Bacillota</taxon>
        <taxon>Bacilli</taxon>
        <taxon>Bacillales</taxon>
        <taxon>Caryophanaceae</taxon>
        <taxon>Jeotgalibacillus</taxon>
    </lineage>
</organism>
<name>A0A2S5GGW4_9BACL</name>
<dbReference type="Pfam" id="PF00378">
    <property type="entry name" value="ECH_1"/>
    <property type="match status" value="1"/>
</dbReference>
<dbReference type="GO" id="GO:0005829">
    <property type="term" value="C:cytosol"/>
    <property type="evidence" value="ECO:0007669"/>
    <property type="project" value="TreeGrafter"/>
</dbReference>
<keyword evidence="1" id="KW-0456">Lyase</keyword>
<protein>
    <submittedName>
        <fullName evidence="2">Enoyl-CoA hydratase</fullName>
    </submittedName>
</protein>
<evidence type="ECO:0000313" key="2">
    <source>
        <dbReference type="EMBL" id="PPA72151.1"/>
    </source>
</evidence>
<dbReference type="SUPFAM" id="SSF52096">
    <property type="entry name" value="ClpP/crotonase"/>
    <property type="match status" value="1"/>
</dbReference>
<dbReference type="OrthoDB" id="9775794at2"/>
<evidence type="ECO:0000256" key="1">
    <source>
        <dbReference type="ARBA" id="ARBA00023239"/>
    </source>
</evidence>
<dbReference type="InterPro" id="IPR029045">
    <property type="entry name" value="ClpP/crotonase-like_dom_sf"/>
</dbReference>
<dbReference type="EMBL" id="PREZ01000001">
    <property type="protein sequence ID" value="PPA72151.1"/>
    <property type="molecule type" value="Genomic_DNA"/>
</dbReference>
<proteinExistence type="predicted"/>
<sequence>MMDYKIEQLESVLLFKIDRPEKRNAINYEVMDGLKEALEQARTNDEIKVLVITGAGTQSFCSGGDLQAFHGLKSQSEAYEMLSKMGGILYDLSTLPKITVALINGTAIGGGCEIAAACDFRIARPNSKLGFIQGNLAITTGWGGGTLLYERLVPSQALLLLTTAGLYKTEELHDKGFIDHIVPGHTFNDVTNLLEPILLKNVHVLVAYKQILIEKWKRGDLQERIRLEILACSKLWEKPEHHEAVEGFLNSSSRKNTKS</sequence>
<comment type="caution">
    <text evidence="2">The sequence shown here is derived from an EMBL/GenBank/DDBJ whole genome shotgun (WGS) entry which is preliminary data.</text>
</comment>
<dbReference type="PANTHER" id="PTHR11941">
    <property type="entry name" value="ENOYL-COA HYDRATASE-RELATED"/>
    <property type="match status" value="1"/>
</dbReference>
<accession>A0A2S5GGW4</accession>
<reference evidence="2 3" key="1">
    <citation type="submission" date="2018-02" db="EMBL/GenBank/DDBJ databases">
        <title>Jeotgalibacillus proteolyticum sp. nov. a protease producing bacterium isolated from ocean sediments of Laizhou Bay.</title>
        <authorList>
            <person name="Li Y."/>
        </authorList>
    </citation>
    <scope>NUCLEOTIDE SEQUENCE [LARGE SCALE GENOMIC DNA]</scope>
    <source>
        <strain evidence="2 3">22-7</strain>
    </source>
</reference>
<dbReference type="PANTHER" id="PTHR11941:SF27">
    <property type="entry name" value="ETHYLMALONYL-COA DECARBOXYLASE"/>
    <property type="match status" value="1"/>
</dbReference>
<gene>
    <name evidence="2" type="ORF">C4B60_01880</name>
</gene>
<dbReference type="InterPro" id="IPR001753">
    <property type="entry name" value="Enoyl-CoA_hydra/iso"/>
</dbReference>
<keyword evidence="3" id="KW-1185">Reference proteome</keyword>
<dbReference type="AlphaFoldDB" id="A0A2S5GGW4"/>